<dbReference type="PANTHER" id="PTHR36451">
    <property type="entry name" value="PAPS-DEPENDENT SULFOTRANSFERASE STF3"/>
    <property type="match status" value="1"/>
</dbReference>
<keyword evidence="2" id="KW-1185">Reference proteome</keyword>
<dbReference type="EMBL" id="CAKKNE010000001">
    <property type="protein sequence ID" value="CAH0364872.1"/>
    <property type="molecule type" value="Genomic_DNA"/>
</dbReference>
<dbReference type="InterPro" id="IPR052736">
    <property type="entry name" value="Stf3_sulfotransferase"/>
</dbReference>
<dbReference type="AlphaFoldDB" id="A0A8J2S4X4"/>
<dbReference type="PANTHER" id="PTHR36451:SF1">
    <property type="entry name" value="OMEGA-HYDROXY-BETA-DIHYDROMENAQUINONE-9 SULFOTRANSFERASE STF3"/>
    <property type="match status" value="1"/>
</dbReference>
<dbReference type="Gene3D" id="3.40.50.300">
    <property type="entry name" value="P-loop containing nucleotide triphosphate hydrolases"/>
    <property type="match status" value="1"/>
</dbReference>
<accession>A0A8J2S4X4</accession>
<comment type="caution">
    <text evidence="1">The sequence shown here is derived from an EMBL/GenBank/DDBJ whole genome shotgun (WGS) entry which is preliminary data.</text>
</comment>
<name>A0A8J2S4X4_9STRA</name>
<gene>
    <name evidence="1" type="ORF">PECAL_1P12590</name>
</gene>
<dbReference type="SUPFAM" id="SSF52540">
    <property type="entry name" value="P-loop containing nucleoside triphosphate hydrolases"/>
    <property type="match status" value="1"/>
</dbReference>
<proteinExistence type="predicted"/>
<dbReference type="OrthoDB" id="429813at2759"/>
<evidence type="ECO:0008006" key="3">
    <source>
        <dbReference type="Google" id="ProtNLM"/>
    </source>
</evidence>
<dbReference type="InterPro" id="IPR027417">
    <property type="entry name" value="P-loop_NTPase"/>
</dbReference>
<dbReference type="Proteomes" id="UP000789595">
    <property type="component" value="Unassembled WGS sequence"/>
</dbReference>
<reference evidence="1" key="1">
    <citation type="submission" date="2021-11" db="EMBL/GenBank/DDBJ databases">
        <authorList>
            <consortium name="Genoscope - CEA"/>
            <person name="William W."/>
        </authorList>
    </citation>
    <scope>NUCLEOTIDE SEQUENCE</scope>
</reference>
<sequence length="433" mass="49107">MWWPYAVAAAAAAAYAMRPRHKYKVPVRQSWTLRALNALLWPSCLLQDCCGISVPRVGKMLRWPLSLPRLMAEAERRTKLSDWARDESFPGLYEVAVARLNETQPTPVGRLIAFDYLMRRLMTRLQVIDRAKSKPDPRFVPRAPIVVMGLPRTGTTFLHRLLALDPANRCPETHELLDPLSQRPLHKRVKYWDSKLNLMKRLVPHLEQIHDLGAREAEECLLALSVDVPLLPPTFRHLVRHCVANGTFPSLQRAYALYKRQLEFLAAEKGENKRWALKCPAHLPYVSDLLKEFPDARIVWTHRDPRESIPSLCSMFRTFADMGETGPIDLEAIGREQVSFWGAACDRALDVACCDVAYADLVRDPVAAVKRVYAACDLTVSPQFERALESHLATRSRSSSHVYSLGEYGLDGDAVRARFLGYSEAMRSRGVVV</sequence>
<evidence type="ECO:0000313" key="1">
    <source>
        <dbReference type="EMBL" id="CAH0364872.1"/>
    </source>
</evidence>
<organism evidence="1 2">
    <name type="scientific">Pelagomonas calceolata</name>
    <dbReference type="NCBI Taxonomy" id="35677"/>
    <lineage>
        <taxon>Eukaryota</taxon>
        <taxon>Sar</taxon>
        <taxon>Stramenopiles</taxon>
        <taxon>Ochrophyta</taxon>
        <taxon>Pelagophyceae</taxon>
        <taxon>Pelagomonadales</taxon>
        <taxon>Pelagomonadaceae</taxon>
        <taxon>Pelagomonas</taxon>
    </lineage>
</organism>
<protein>
    <recommendedName>
        <fullName evidence="3">Protein-tyrosine sulfotransferase</fullName>
    </recommendedName>
</protein>
<dbReference type="Pfam" id="PF13469">
    <property type="entry name" value="Sulfotransfer_3"/>
    <property type="match status" value="1"/>
</dbReference>
<evidence type="ECO:0000313" key="2">
    <source>
        <dbReference type="Proteomes" id="UP000789595"/>
    </source>
</evidence>